<proteinExistence type="predicted"/>
<keyword evidence="2" id="KW-1185">Reference proteome</keyword>
<dbReference type="EMBL" id="BGZK01005310">
    <property type="protein sequence ID" value="GBP13481.1"/>
    <property type="molecule type" value="Genomic_DNA"/>
</dbReference>
<name>A0A4C1TJK8_EUMVA</name>
<organism evidence="1 2">
    <name type="scientific">Eumeta variegata</name>
    <name type="common">Bagworm moth</name>
    <name type="synonym">Eumeta japonica</name>
    <dbReference type="NCBI Taxonomy" id="151549"/>
    <lineage>
        <taxon>Eukaryota</taxon>
        <taxon>Metazoa</taxon>
        <taxon>Ecdysozoa</taxon>
        <taxon>Arthropoda</taxon>
        <taxon>Hexapoda</taxon>
        <taxon>Insecta</taxon>
        <taxon>Pterygota</taxon>
        <taxon>Neoptera</taxon>
        <taxon>Endopterygota</taxon>
        <taxon>Lepidoptera</taxon>
        <taxon>Glossata</taxon>
        <taxon>Ditrysia</taxon>
        <taxon>Tineoidea</taxon>
        <taxon>Psychidae</taxon>
        <taxon>Oiketicinae</taxon>
        <taxon>Eumeta</taxon>
    </lineage>
</organism>
<evidence type="ECO:0000313" key="1">
    <source>
        <dbReference type="EMBL" id="GBP13481.1"/>
    </source>
</evidence>
<accession>A0A4C1TJK8</accession>
<gene>
    <name evidence="1" type="ORF">EVAR_74012_1</name>
</gene>
<comment type="caution">
    <text evidence="1">The sequence shown here is derived from an EMBL/GenBank/DDBJ whole genome shotgun (WGS) entry which is preliminary data.</text>
</comment>
<evidence type="ECO:0000313" key="2">
    <source>
        <dbReference type="Proteomes" id="UP000299102"/>
    </source>
</evidence>
<sequence length="125" mass="13718">MQEYFVTRLLPPLPTPPAPLLACITFVDDDEEEEAGDDECIICWCIELLRTCLTTLAPHDILLAPQNYYRFVLSVAIFDAVEVDESAAVGSLIDFVNVVPDWWLADDVAAVVVVVVGGVLLLRGV</sequence>
<dbReference type="AlphaFoldDB" id="A0A4C1TJK8"/>
<reference evidence="1 2" key="1">
    <citation type="journal article" date="2019" name="Commun. Biol.">
        <title>The bagworm genome reveals a unique fibroin gene that provides high tensile strength.</title>
        <authorList>
            <person name="Kono N."/>
            <person name="Nakamura H."/>
            <person name="Ohtoshi R."/>
            <person name="Tomita M."/>
            <person name="Numata K."/>
            <person name="Arakawa K."/>
        </authorList>
    </citation>
    <scope>NUCLEOTIDE SEQUENCE [LARGE SCALE GENOMIC DNA]</scope>
</reference>
<dbReference type="Proteomes" id="UP000299102">
    <property type="component" value="Unassembled WGS sequence"/>
</dbReference>
<protein>
    <submittedName>
        <fullName evidence="1">Uncharacterized protein</fullName>
    </submittedName>
</protein>